<dbReference type="SMART" id="SM01091">
    <property type="entry name" value="CorC_HlyC"/>
    <property type="match status" value="1"/>
</dbReference>
<keyword evidence="7 9" id="KW-0129">CBS domain</keyword>
<dbReference type="GO" id="GO:0005886">
    <property type="term" value="C:plasma membrane"/>
    <property type="evidence" value="ECO:0007669"/>
    <property type="project" value="UniProtKB-SubCell"/>
</dbReference>
<dbReference type="PROSITE" id="PS51846">
    <property type="entry name" value="CNNM"/>
    <property type="match status" value="1"/>
</dbReference>
<gene>
    <name evidence="14" type="ORF">KLO01_22800</name>
</gene>
<keyword evidence="4 10" id="KW-0812">Transmembrane</keyword>
<comment type="similarity">
    <text evidence="2">Belongs to the UPF0053 family.</text>
</comment>
<evidence type="ECO:0000256" key="6">
    <source>
        <dbReference type="ARBA" id="ARBA00022989"/>
    </source>
</evidence>
<dbReference type="FunFam" id="3.10.580.10:FF:000002">
    <property type="entry name" value="Magnesium/cobalt efflux protein CorC"/>
    <property type="match status" value="1"/>
</dbReference>
<dbReference type="RefSeq" id="WP_147065090.1">
    <property type="nucleotide sequence ID" value="NZ_BAABDN010000001.1"/>
</dbReference>
<reference evidence="14 15" key="1">
    <citation type="submission" date="2019-07" db="EMBL/GenBank/DDBJ databases">
        <title>Whole genome shotgun sequence of Knoellia locipacati NBRC 109775.</title>
        <authorList>
            <person name="Hosoyama A."/>
            <person name="Uohara A."/>
            <person name="Ohji S."/>
            <person name="Ichikawa N."/>
        </authorList>
    </citation>
    <scope>NUCLEOTIDE SEQUENCE [LARGE SCALE GENOMIC DNA]</scope>
    <source>
        <strain evidence="14 15">NBRC 109775</strain>
    </source>
</reference>
<dbReference type="EMBL" id="BKBA01000008">
    <property type="protein sequence ID" value="GEQ14233.1"/>
    <property type="molecule type" value="Genomic_DNA"/>
</dbReference>
<dbReference type="AlphaFoldDB" id="A0A512T217"/>
<dbReference type="Proteomes" id="UP000321793">
    <property type="component" value="Unassembled WGS sequence"/>
</dbReference>
<evidence type="ECO:0000256" key="7">
    <source>
        <dbReference type="ARBA" id="ARBA00023122"/>
    </source>
</evidence>
<dbReference type="Gene3D" id="3.30.465.10">
    <property type="match status" value="1"/>
</dbReference>
<dbReference type="Gene3D" id="3.10.580.10">
    <property type="entry name" value="CBS-domain"/>
    <property type="match status" value="1"/>
</dbReference>
<dbReference type="InterPro" id="IPR016169">
    <property type="entry name" value="FAD-bd_PCMH_sub2"/>
</dbReference>
<dbReference type="Pfam" id="PF00571">
    <property type="entry name" value="CBS"/>
    <property type="match status" value="2"/>
</dbReference>
<dbReference type="OrthoDB" id="110231at2"/>
<evidence type="ECO:0000256" key="5">
    <source>
        <dbReference type="ARBA" id="ARBA00022737"/>
    </source>
</evidence>
<dbReference type="PANTHER" id="PTHR43099">
    <property type="entry name" value="UPF0053 PROTEIN YRKA"/>
    <property type="match status" value="1"/>
</dbReference>
<dbReference type="InterPro" id="IPR051676">
    <property type="entry name" value="UPF0053_domain"/>
</dbReference>
<dbReference type="Pfam" id="PF01595">
    <property type="entry name" value="CNNM"/>
    <property type="match status" value="1"/>
</dbReference>
<dbReference type="SUPFAM" id="SSF54631">
    <property type="entry name" value="CBS-domain pair"/>
    <property type="match status" value="1"/>
</dbReference>
<evidence type="ECO:0000259" key="12">
    <source>
        <dbReference type="PROSITE" id="PS51371"/>
    </source>
</evidence>
<evidence type="ECO:0000313" key="14">
    <source>
        <dbReference type="EMBL" id="GEQ14233.1"/>
    </source>
</evidence>
<dbReference type="SUPFAM" id="SSF56176">
    <property type="entry name" value="FAD-binding/transporter-associated domain-like"/>
    <property type="match status" value="1"/>
</dbReference>
<evidence type="ECO:0000256" key="4">
    <source>
        <dbReference type="ARBA" id="ARBA00022692"/>
    </source>
</evidence>
<evidence type="ECO:0000259" key="13">
    <source>
        <dbReference type="PROSITE" id="PS51846"/>
    </source>
</evidence>
<evidence type="ECO:0000256" key="1">
    <source>
        <dbReference type="ARBA" id="ARBA00004651"/>
    </source>
</evidence>
<dbReference type="CDD" id="cd04590">
    <property type="entry name" value="CBS_pair_CorC_HlyC_assoc"/>
    <property type="match status" value="1"/>
</dbReference>
<evidence type="ECO:0000256" key="11">
    <source>
        <dbReference type="SAM" id="Phobius"/>
    </source>
</evidence>
<keyword evidence="8 10" id="KW-0472">Membrane</keyword>
<dbReference type="InterPro" id="IPR002550">
    <property type="entry name" value="CNNM"/>
</dbReference>
<feature type="transmembrane region" description="Helical" evidence="11">
    <location>
        <begin position="60"/>
        <end position="78"/>
    </location>
</feature>
<proteinExistence type="inferred from homology"/>
<evidence type="ECO:0000256" key="3">
    <source>
        <dbReference type="ARBA" id="ARBA00022475"/>
    </source>
</evidence>
<feature type="domain" description="CBS" evidence="12">
    <location>
        <begin position="221"/>
        <end position="281"/>
    </location>
</feature>
<dbReference type="InterPro" id="IPR046342">
    <property type="entry name" value="CBS_dom_sf"/>
</dbReference>
<accession>A0A512T217</accession>
<organism evidence="14 15">
    <name type="scientific">Knoellia locipacati</name>
    <dbReference type="NCBI Taxonomy" id="882824"/>
    <lineage>
        <taxon>Bacteria</taxon>
        <taxon>Bacillati</taxon>
        <taxon>Actinomycetota</taxon>
        <taxon>Actinomycetes</taxon>
        <taxon>Micrococcales</taxon>
        <taxon>Intrasporangiaceae</taxon>
        <taxon>Knoellia</taxon>
    </lineage>
</organism>
<evidence type="ECO:0000256" key="8">
    <source>
        <dbReference type="ARBA" id="ARBA00023136"/>
    </source>
</evidence>
<dbReference type="GO" id="GO:0050660">
    <property type="term" value="F:flavin adenine dinucleotide binding"/>
    <property type="evidence" value="ECO:0007669"/>
    <property type="project" value="InterPro"/>
</dbReference>
<keyword evidence="15" id="KW-1185">Reference proteome</keyword>
<protein>
    <submittedName>
        <fullName evidence="14">Membrane protein</fullName>
    </submittedName>
</protein>
<dbReference type="InterPro" id="IPR000644">
    <property type="entry name" value="CBS_dom"/>
</dbReference>
<dbReference type="InterPro" id="IPR036318">
    <property type="entry name" value="FAD-bd_PCMH-like_sf"/>
</dbReference>
<comment type="subcellular location">
    <subcellularLocation>
        <location evidence="1">Cell membrane</location>
        <topology evidence="1">Multi-pass membrane protein</topology>
    </subcellularLocation>
</comment>
<evidence type="ECO:0000256" key="10">
    <source>
        <dbReference type="PROSITE-ProRule" id="PRU01193"/>
    </source>
</evidence>
<keyword evidence="5" id="KW-0677">Repeat</keyword>
<comment type="caution">
    <text evidence="14">The sequence shown here is derived from an EMBL/GenBank/DDBJ whole genome shotgun (WGS) entry which is preliminary data.</text>
</comment>
<sequence>MTEWLLVLAGIALTLGTALFVAAEFALVALDRPSVEKAVERGDTRARSVLSSLRALSTQLSASQVGITLTTLVLGFLANPSIGALLRGPLESAGLGEPLAARVASVLAMVIATVFSMIVGEMVPKTLAISTPLATAKVVAAPVRWFALAFRPMIVVLNGAANSALRAMGVEPQEELSAARSPAELASLVRTSAEAGTLAHGTARLVTASLGFGTQTAADVMTPRSRATAIDRSASARECVELARQTGHSRFPVIDDDWDDVDGVVHVKKAIAVPHERRDDVPVSALMTPPLVVPETIRLDPLLIHLRDSGQQFAIVVDEYGGTSGVVTLEDLVEEIVGEVSDEHDRSQTTGRQQADGAWTVPGLWRPDEVKRRTGIDIPEGPAYETVAGFVMSELGRVPAVGEVVELPGWRITVVDMEGRRVDRLRFSPVPVEGEVPADHRDEDEGAPA</sequence>
<feature type="domain" description="CNNM transmembrane" evidence="13">
    <location>
        <begin position="1"/>
        <end position="202"/>
    </location>
</feature>
<dbReference type="InterPro" id="IPR005170">
    <property type="entry name" value="Transptr-assoc_dom"/>
</dbReference>
<dbReference type="PANTHER" id="PTHR43099:SF6">
    <property type="entry name" value="UPF0053 PROTEIN RV1842C"/>
    <property type="match status" value="1"/>
</dbReference>
<evidence type="ECO:0000313" key="15">
    <source>
        <dbReference type="Proteomes" id="UP000321793"/>
    </source>
</evidence>
<evidence type="ECO:0000256" key="2">
    <source>
        <dbReference type="ARBA" id="ARBA00006337"/>
    </source>
</evidence>
<name>A0A512T217_9MICO</name>
<feature type="domain" description="CBS" evidence="12">
    <location>
        <begin position="286"/>
        <end position="343"/>
    </location>
</feature>
<evidence type="ECO:0000256" key="9">
    <source>
        <dbReference type="PROSITE-ProRule" id="PRU00703"/>
    </source>
</evidence>
<dbReference type="Pfam" id="PF03471">
    <property type="entry name" value="CorC_HlyC"/>
    <property type="match status" value="1"/>
</dbReference>
<dbReference type="InterPro" id="IPR044751">
    <property type="entry name" value="Ion_transp-like_CBS"/>
</dbReference>
<keyword evidence="3" id="KW-1003">Cell membrane</keyword>
<dbReference type="PROSITE" id="PS51371">
    <property type="entry name" value="CBS"/>
    <property type="match status" value="2"/>
</dbReference>
<keyword evidence="6 10" id="KW-1133">Transmembrane helix</keyword>
<feature type="transmembrane region" description="Helical" evidence="11">
    <location>
        <begin position="99"/>
        <end position="119"/>
    </location>
</feature>